<comment type="caution">
    <text evidence="1">The sequence shown here is derived from an EMBL/GenBank/DDBJ whole genome shotgun (WGS) entry which is preliminary data.</text>
</comment>
<evidence type="ECO:0000313" key="2">
    <source>
        <dbReference type="Proteomes" id="UP000789396"/>
    </source>
</evidence>
<protein>
    <submittedName>
        <fullName evidence="1">16813_t:CDS:1</fullName>
    </submittedName>
</protein>
<evidence type="ECO:0000313" key="1">
    <source>
        <dbReference type="EMBL" id="CAG8466042.1"/>
    </source>
</evidence>
<proteinExistence type="predicted"/>
<accession>A0A9N8VTQ9</accession>
<dbReference type="EMBL" id="CAJVPZ010000461">
    <property type="protein sequence ID" value="CAG8466042.1"/>
    <property type="molecule type" value="Genomic_DNA"/>
</dbReference>
<sequence length="191" mass="22749">MYHYGGVQYEKLEPCEMMYYDNGYFSTFTVAAKIVADDYTKPTMKQIIDEYFSNMFNYELCHAGLARKKDIMVGGIIHTMEILKSLPNNYLESSIVEQLDRSYYHIITIWGGLNEPLVFYSCHDRQYYPSSAQERARAHEDYNYILETDVCKKYKSYLHGWSKRHPKFVYCAAKMVREENEKRTKRNRNEL</sequence>
<dbReference type="OrthoDB" id="2469277at2759"/>
<organism evidence="1 2">
    <name type="scientific">Racocetra fulgida</name>
    <dbReference type="NCBI Taxonomy" id="60492"/>
    <lineage>
        <taxon>Eukaryota</taxon>
        <taxon>Fungi</taxon>
        <taxon>Fungi incertae sedis</taxon>
        <taxon>Mucoromycota</taxon>
        <taxon>Glomeromycotina</taxon>
        <taxon>Glomeromycetes</taxon>
        <taxon>Diversisporales</taxon>
        <taxon>Gigasporaceae</taxon>
        <taxon>Racocetra</taxon>
    </lineage>
</organism>
<gene>
    <name evidence="1" type="ORF">RFULGI_LOCUS902</name>
</gene>
<keyword evidence="2" id="KW-1185">Reference proteome</keyword>
<reference evidence="1" key="1">
    <citation type="submission" date="2021-06" db="EMBL/GenBank/DDBJ databases">
        <authorList>
            <person name="Kallberg Y."/>
            <person name="Tangrot J."/>
            <person name="Rosling A."/>
        </authorList>
    </citation>
    <scope>NUCLEOTIDE SEQUENCE</scope>
    <source>
        <strain evidence="1">IN212</strain>
    </source>
</reference>
<name>A0A9N8VTQ9_9GLOM</name>
<dbReference type="AlphaFoldDB" id="A0A9N8VTQ9"/>
<dbReference type="Proteomes" id="UP000789396">
    <property type="component" value="Unassembled WGS sequence"/>
</dbReference>